<gene>
    <name evidence="2" type="ORF">IL334_006823</name>
</gene>
<sequence length="446" mass="50281">MTTPISTNVIPAPSSHGVVTDFVIDSRRVSSSSKDLSNISIIPLDTRLSLEYEASNVFPTQTRPSFQRLDSSAPLILDKPKRRRRITKIWLNILLASLILSCCIIILGWIRSLDDYDKVFDTPNPHHVPMSSNNTTMKTIMANSHNDEMQGDNALQLALSLRFGFIEIDTHLGLAPSSSTSSTKSSNQNNSALNPYLTLLAGHEIKDLNSHRTVKNLYFDPLLKILDDHNQGRNVKIDGWKGIYEDDSDAEVGILIDMKNDADMLWSYLIEALEPFLSKGYLTTYNVKNSTWSKGPLTIIGTGSTPLSKVYYSSFRCIFYDAPLLSLGKPVTIPSTVDGPSVTFEWDKTISPIASSKFPLRYYIKLAFMGRKPFICQLKSISEMTKGKGIKSRWWGVVKYPNWLKIDLWQILWESGQDILNVDDLSQARIWLENKNETSKNMLTCK</sequence>
<reference evidence="2 3" key="1">
    <citation type="submission" date="2024-01" db="EMBL/GenBank/DDBJ databases">
        <title>Comparative genomics of Cryptococcus and Kwoniella reveals pathogenesis evolution and contrasting modes of karyotype evolution via chromosome fusion or intercentromeric recombination.</title>
        <authorList>
            <person name="Coelho M.A."/>
            <person name="David-Palma M."/>
            <person name="Shea T."/>
            <person name="Bowers K."/>
            <person name="McGinley-Smith S."/>
            <person name="Mohammad A.W."/>
            <person name="Gnirke A."/>
            <person name="Yurkov A.M."/>
            <person name="Nowrousian M."/>
            <person name="Sun S."/>
            <person name="Cuomo C.A."/>
            <person name="Heitman J."/>
        </authorList>
    </citation>
    <scope>NUCLEOTIDE SEQUENCE [LARGE SCALE GENOMIC DNA]</scope>
    <source>
        <strain evidence="2">CBS 11374</strain>
    </source>
</reference>
<dbReference type="PANTHER" id="PTHR31571:SF1">
    <property type="entry name" value="ALTERED INHERITANCE OF MITOCHONDRIA PROTEIN 6"/>
    <property type="match status" value="1"/>
</dbReference>
<protein>
    <recommendedName>
        <fullName evidence="4">SUN domain-containing protein</fullName>
    </recommendedName>
</protein>
<feature type="transmembrane region" description="Helical" evidence="1">
    <location>
        <begin position="89"/>
        <end position="110"/>
    </location>
</feature>
<keyword evidence="1" id="KW-0472">Membrane</keyword>
<keyword evidence="1" id="KW-0812">Transmembrane</keyword>
<proteinExistence type="predicted"/>
<organism evidence="2 3">
    <name type="scientific">Kwoniella shivajii</name>
    <dbReference type="NCBI Taxonomy" id="564305"/>
    <lineage>
        <taxon>Eukaryota</taxon>
        <taxon>Fungi</taxon>
        <taxon>Dikarya</taxon>
        <taxon>Basidiomycota</taxon>
        <taxon>Agaricomycotina</taxon>
        <taxon>Tremellomycetes</taxon>
        <taxon>Tremellales</taxon>
        <taxon>Cryptococcaceae</taxon>
        <taxon>Kwoniella</taxon>
    </lineage>
</organism>
<evidence type="ECO:0000313" key="2">
    <source>
        <dbReference type="EMBL" id="WRT69832.1"/>
    </source>
</evidence>
<dbReference type="Proteomes" id="UP001329825">
    <property type="component" value="Chromosome 9"/>
</dbReference>
<dbReference type="PANTHER" id="PTHR31571">
    <property type="entry name" value="ALTERED INHERITANCE OF MITOCHONDRIA PROTEIN 6"/>
    <property type="match status" value="1"/>
</dbReference>
<dbReference type="EMBL" id="CP141889">
    <property type="protein sequence ID" value="WRT69832.1"/>
    <property type="molecule type" value="Genomic_DNA"/>
</dbReference>
<dbReference type="RefSeq" id="XP_062794571.1">
    <property type="nucleotide sequence ID" value="XM_062938520.1"/>
</dbReference>
<evidence type="ECO:0000313" key="3">
    <source>
        <dbReference type="Proteomes" id="UP001329825"/>
    </source>
</evidence>
<name>A0ABZ1D705_9TREE</name>
<evidence type="ECO:0000256" key="1">
    <source>
        <dbReference type="SAM" id="Phobius"/>
    </source>
</evidence>
<dbReference type="GeneID" id="87958953"/>
<accession>A0ABZ1D705</accession>
<evidence type="ECO:0008006" key="4">
    <source>
        <dbReference type="Google" id="ProtNLM"/>
    </source>
</evidence>
<keyword evidence="3" id="KW-1185">Reference proteome</keyword>
<dbReference type="InterPro" id="IPR051236">
    <property type="entry name" value="HAT_RTT109-like"/>
</dbReference>
<keyword evidence="1" id="KW-1133">Transmembrane helix</keyword>